<comment type="caution">
    <text evidence="3">Lacks conserved residue(s) required for the propagation of feature annotation.</text>
</comment>
<dbReference type="SMART" id="SM00448">
    <property type="entry name" value="REC"/>
    <property type="match status" value="1"/>
</dbReference>
<dbReference type="CDD" id="cd01949">
    <property type="entry name" value="GGDEF"/>
    <property type="match status" value="1"/>
</dbReference>
<dbReference type="AlphaFoldDB" id="A0A1I1THS9"/>
<dbReference type="SUPFAM" id="SSF52172">
    <property type="entry name" value="CheY-like"/>
    <property type="match status" value="2"/>
</dbReference>
<dbReference type="InterPro" id="IPR000160">
    <property type="entry name" value="GGDEF_dom"/>
</dbReference>
<dbReference type="EMBL" id="FOMS01000001">
    <property type="protein sequence ID" value="SFD55943.1"/>
    <property type="molecule type" value="Genomic_DNA"/>
</dbReference>
<dbReference type="Gene3D" id="3.40.50.2300">
    <property type="match status" value="1"/>
</dbReference>
<reference evidence="6 7" key="1">
    <citation type="submission" date="2016-10" db="EMBL/GenBank/DDBJ databases">
        <authorList>
            <person name="Varghese N."/>
            <person name="Submissions S."/>
        </authorList>
    </citation>
    <scope>NUCLEOTIDE SEQUENCE [LARGE SCALE GENOMIC DNA]</scope>
    <source>
        <strain evidence="7">YIM D21,KCTC 23444,ACCC 10710</strain>
    </source>
</reference>
<evidence type="ECO:0000256" key="2">
    <source>
        <dbReference type="ARBA" id="ARBA00034247"/>
    </source>
</evidence>
<dbReference type="Pfam" id="PF00990">
    <property type="entry name" value="GGDEF"/>
    <property type="match status" value="1"/>
</dbReference>
<dbReference type="GO" id="GO:0000160">
    <property type="term" value="P:phosphorelay signal transduction system"/>
    <property type="evidence" value="ECO:0007669"/>
    <property type="project" value="InterPro"/>
</dbReference>
<dbReference type="Gene3D" id="3.30.70.270">
    <property type="match status" value="1"/>
</dbReference>
<accession>A0A1I1THS9</accession>
<name>A0A1I1THS9_9RHOB</name>
<dbReference type="GO" id="GO:0052621">
    <property type="term" value="F:diguanylate cyclase activity"/>
    <property type="evidence" value="ECO:0007669"/>
    <property type="project" value="UniProtKB-EC"/>
</dbReference>
<dbReference type="NCBIfam" id="TIGR00254">
    <property type="entry name" value="GGDEF"/>
    <property type="match status" value="1"/>
</dbReference>
<organism evidence="6 7">
    <name type="scientific">Roseivivax sediminis</name>
    <dbReference type="NCBI Taxonomy" id="936889"/>
    <lineage>
        <taxon>Bacteria</taxon>
        <taxon>Pseudomonadati</taxon>
        <taxon>Pseudomonadota</taxon>
        <taxon>Alphaproteobacteria</taxon>
        <taxon>Rhodobacterales</taxon>
        <taxon>Roseobacteraceae</taxon>
        <taxon>Roseivivax</taxon>
    </lineage>
</organism>
<evidence type="ECO:0000256" key="3">
    <source>
        <dbReference type="PROSITE-ProRule" id="PRU00169"/>
    </source>
</evidence>
<dbReference type="InterPro" id="IPR050469">
    <property type="entry name" value="Diguanylate_Cyclase"/>
</dbReference>
<dbReference type="RefSeq" id="WP_149754345.1">
    <property type="nucleotide sequence ID" value="NZ_FOMS01000001.1"/>
</dbReference>
<dbReference type="PROSITE" id="PS50887">
    <property type="entry name" value="GGDEF"/>
    <property type="match status" value="1"/>
</dbReference>
<dbReference type="Pfam" id="PF00072">
    <property type="entry name" value="Response_reg"/>
    <property type="match status" value="1"/>
</dbReference>
<feature type="domain" description="Response regulatory" evidence="4">
    <location>
        <begin position="4"/>
        <end position="120"/>
    </location>
</feature>
<evidence type="ECO:0000259" key="5">
    <source>
        <dbReference type="PROSITE" id="PS50887"/>
    </source>
</evidence>
<dbReference type="Proteomes" id="UP000325289">
    <property type="component" value="Unassembled WGS sequence"/>
</dbReference>
<evidence type="ECO:0000259" key="4">
    <source>
        <dbReference type="PROSITE" id="PS50110"/>
    </source>
</evidence>
<dbReference type="InterPro" id="IPR011006">
    <property type="entry name" value="CheY-like_superfamily"/>
</dbReference>
<dbReference type="PANTHER" id="PTHR45138">
    <property type="entry name" value="REGULATORY COMPONENTS OF SENSORY TRANSDUCTION SYSTEM"/>
    <property type="match status" value="1"/>
</dbReference>
<dbReference type="SMART" id="SM00267">
    <property type="entry name" value="GGDEF"/>
    <property type="match status" value="1"/>
</dbReference>
<dbReference type="InterPro" id="IPR001789">
    <property type="entry name" value="Sig_transdc_resp-reg_receiver"/>
</dbReference>
<evidence type="ECO:0000313" key="7">
    <source>
        <dbReference type="Proteomes" id="UP000325289"/>
    </source>
</evidence>
<gene>
    <name evidence="6" type="ORF">SAMN04515678_101568</name>
</gene>
<dbReference type="OrthoDB" id="9812260at2"/>
<keyword evidence="7" id="KW-1185">Reference proteome</keyword>
<dbReference type="EC" id="2.7.7.65" evidence="1"/>
<dbReference type="SUPFAM" id="SSF55073">
    <property type="entry name" value="Nucleotide cyclase"/>
    <property type="match status" value="1"/>
</dbReference>
<dbReference type="PROSITE" id="PS50110">
    <property type="entry name" value="RESPONSE_REGULATORY"/>
    <property type="match status" value="1"/>
</dbReference>
<dbReference type="PANTHER" id="PTHR45138:SF9">
    <property type="entry name" value="DIGUANYLATE CYCLASE DGCM-RELATED"/>
    <property type="match status" value="1"/>
</dbReference>
<dbReference type="FunFam" id="3.30.70.270:FF:000001">
    <property type="entry name" value="Diguanylate cyclase domain protein"/>
    <property type="match status" value="1"/>
</dbReference>
<comment type="catalytic activity">
    <reaction evidence="2">
        <text>2 GTP = 3',3'-c-di-GMP + 2 diphosphate</text>
        <dbReference type="Rhea" id="RHEA:24898"/>
        <dbReference type="ChEBI" id="CHEBI:33019"/>
        <dbReference type="ChEBI" id="CHEBI:37565"/>
        <dbReference type="ChEBI" id="CHEBI:58805"/>
        <dbReference type="EC" id="2.7.7.65"/>
    </reaction>
</comment>
<dbReference type="InterPro" id="IPR029787">
    <property type="entry name" value="Nucleotide_cyclase"/>
</dbReference>
<proteinExistence type="predicted"/>
<dbReference type="InterPro" id="IPR043128">
    <property type="entry name" value="Rev_trsase/Diguanyl_cyclase"/>
</dbReference>
<protein>
    <recommendedName>
        <fullName evidence="1">diguanylate cyclase</fullName>
        <ecNumber evidence="1">2.7.7.65</ecNumber>
    </recommendedName>
</protein>
<sequence>MTGRILVVDGTATHRIILRVKLGSAFYDVAQAASGTAALEEALRTRPDLVLAANRLEDMTGAELCRRLRPLSPSRDLPVILIQSSDDPAGRLEALRAGAEDTLARPLDEVLLFARLRSLLRAREAERELRLRDDTGRALGLAEDASAFVPRARVALVEAPGADRGAIATGLRDLANADLASCTRKDVLQGRAAATDLFVLVEGPGGAALDLLSEVRSRPDTRRAAILYIAAEGQRREAATALDLGADDLVIGAALPEELTLRTEKLMQRKRVTDRLRASMQEGLRAALTDPMTGLYNRRYALPHLERIDAAAQRSGKPYGVLMLDIDRFKTINDGYGHAVGDLVLTDIARRLQHNLRAADLLARHGGEEFLVILPDTDADQTLNIANRLCARVREVPVKIGAGLPPLPVTISAGATVGPAASGLETGALIAAADHALYAAKEAGRDRAVGTRVMPHLSPKRAISASSRSA</sequence>
<evidence type="ECO:0000256" key="1">
    <source>
        <dbReference type="ARBA" id="ARBA00012528"/>
    </source>
</evidence>
<feature type="domain" description="GGDEF" evidence="5">
    <location>
        <begin position="317"/>
        <end position="453"/>
    </location>
</feature>
<evidence type="ECO:0000313" key="6">
    <source>
        <dbReference type="EMBL" id="SFD55943.1"/>
    </source>
</evidence>